<dbReference type="GO" id="GO:0003887">
    <property type="term" value="F:DNA-directed DNA polymerase activity"/>
    <property type="evidence" value="ECO:0007669"/>
    <property type="project" value="InterPro"/>
</dbReference>
<dbReference type="GO" id="GO:0032298">
    <property type="term" value="P:positive regulation of DNA-templated DNA replication initiation"/>
    <property type="evidence" value="ECO:0007669"/>
    <property type="project" value="TreeGrafter"/>
</dbReference>
<comment type="caution">
    <text evidence="1">The sequence shown here is derived from an EMBL/GenBank/DDBJ whole genome shotgun (WGS) entry which is preliminary data.</text>
</comment>
<dbReference type="GO" id="GO:0003677">
    <property type="term" value="F:DNA binding"/>
    <property type="evidence" value="ECO:0007669"/>
    <property type="project" value="InterPro"/>
</dbReference>
<sequence>MTRVDFYVLKDGSRNDRFGLTCRLVERIYHSGALQDEQQAGSTHQERPAVPGSPRVLIHCPDPQQARHLDRLLWSFREDSFLPHGLVGEADIELTPILISSDGQPDREAQVLINLSPETEPPAFFSRFERLCEPLDHDPAIRAAGRKRYLRYREGGHPLYHHSVG</sequence>
<dbReference type="InterPro" id="IPR007459">
    <property type="entry name" value="DNA_pol3_chi"/>
</dbReference>
<keyword evidence="2" id="KW-1185">Reference proteome</keyword>
<dbReference type="AlphaFoldDB" id="A0AAJ0X8Z1"/>
<dbReference type="GO" id="GO:0006260">
    <property type="term" value="P:DNA replication"/>
    <property type="evidence" value="ECO:0007669"/>
    <property type="project" value="InterPro"/>
</dbReference>
<reference evidence="1" key="2">
    <citation type="journal article" date="2020" name="Microorganisms">
        <title>Osmotic Adaptation and Compatible Solute Biosynthesis of Phototrophic Bacteria as Revealed from Genome Analyses.</title>
        <authorList>
            <person name="Imhoff J.F."/>
            <person name="Rahn T."/>
            <person name="Kunzel S."/>
            <person name="Keller A."/>
            <person name="Neulinger S.C."/>
        </authorList>
    </citation>
    <scope>NUCLEOTIDE SEQUENCE</scope>
    <source>
        <strain evidence="1">DSM 11080</strain>
    </source>
</reference>
<dbReference type="SUPFAM" id="SSF102400">
    <property type="entry name" value="DNA polymerase III chi subunit"/>
    <property type="match status" value="1"/>
</dbReference>
<evidence type="ECO:0000313" key="1">
    <source>
        <dbReference type="EMBL" id="MBK1703490.1"/>
    </source>
</evidence>
<dbReference type="Proteomes" id="UP001296776">
    <property type="component" value="Unassembled WGS sequence"/>
</dbReference>
<dbReference type="Pfam" id="PF04364">
    <property type="entry name" value="DNA_pol3_chi"/>
    <property type="match status" value="1"/>
</dbReference>
<gene>
    <name evidence="1" type="ORF">CKO40_02705</name>
</gene>
<dbReference type="Gene3D" id="3.40.50.10110">
    <property type="entry name" value="DNA polymerase III subunit chi"/>
    <property type="match status" value="1"/>
</dbReference>
<proteinExistence type="predicted"/>
<name>A0AAJ0X8Z1_9GAMM</name>
<dbReference type="PANTHER" id="PTHR38767">
    <property type="entry name" value="DNA POLYMERASE III SUBUNIT CHI"/>
    <property type="match status" value="1"/>
</dbReference>
<dbReference type="InterPro" id="IPR036768">
    <property type="entry name" value="PolIII_chi_sf"/>
</dbReference>
<evidence type="ECO:0000313" key="2">
    <source>
        <dbReference type="Proteomes" id="UP001296776"/>
    </source>
</evidence>
<dbReference type="EMBL" id="NRSJ01000003">
    <property type="protein sequence ID" value="MBK1703490.1"/>
    <property type="molecule type" value="Genomic_DNA"/>
</dbReference>
<dbReference type="PANTHER" id="PTHR38767:SF1">
    <property type="entry name" value="DNA POLYMERASE III SUBUNIT CHI"/>
    <property type="match status" value="1"/>
</dbReference>
<reference evidence="1" key="1">
    <citation type="submission" date="2017-08" db="EMBL/GenBank/DDBJ databases">
        <authorList>
            <person name="Imhoff J.F."/>
            <person name="Rahn T."/>
            <person name="Kuenzel S."/>
            <person name="Neulinger S.C."/>
        </authorList>
    </citation>
    <scope>NUCLEOTIDE SEQUENCE</scope>
    <source>
        <strain evidence="1">DSM 11080</strain>
    </source>
</reference>
<organism evidence="1 2">
    <name type="scientific">Halochromatium glycolicum</name>
    <dbReference type="NCBI Taxonomy" id="85075"/>
    <lineage>
        <taxon>Bacteria</taxon>
        <taxon>Pseudomonadati</taxon>
        <taxon>Pseudomonadota</taxon>
        <taxon>Gammaproteobacteria</taxon>
        <taxon>Chromatiales</taxon>
        <taxon>Chromatiaceae</taxon>
        <taxon>Halochromatium</taxon>
    </lineage>
</organism>
<dbReference type="RefSeq" id="WP_200344492.1">
    <property type="nucleotide sequence ID" value="NZ_NRSJ01000003.1"/>
</dbReference>
<protein>
    <submittedName>
        <fullName evidence="1">DNA polymerase III subunit chi</fullName>
    </submittedName>
</protein>
<accession>A0AAJ0X8Z1</accession>